<evidence type="ECO:0000313" key="3">
    <source>
        <dbReference type="Proteomes" id="UP000075880"/>
    </source>
</evidence>
<evidence type="ECO:0000313" key="2">
    <source>
        <dbReference type="EnsemblMetazoa" id="ENSAATROPP007947"/>
    </source>
</evidence>
<reference evidence="2" key="1">
    <citation type="submission" date="2024-04" db="UniProtKB">
        <authorList>
            <consortium name="EnsemblMetazoa"/>
        </authorList>
    </citation>
    <scope>IDENTIFICATION</scope>
    <source>
        <strain evidence="2">EBRO</strain>
    </source>
</reference>
<keyword evidence="1" id="KW-0732">Signal</keyword>
<keyword evidence="3" id="KW-1185">Reference proteome</keyword>
<accession>A0AAG5D9G4</accession>
<dbReference type="AlphaFoldDB" id="A0AAG5D9G4"/>
<sequence>MKACAVALVLVVVAVSFVRSNEIRCFACEDCTKEKPAIVQCSAQNGIDVKTLSNPVDPWYPNLTPPPLVGGNNGGNYWDPWYPNLTPPPLVGGNNGGNYWDPWYPNLTPPPLVGGNNGGNYWDPWYPNLTPPPLVGGNNGGNYWDPWYPNLTPPPLVGGNNGGNYWDPWYPNLTPPPLVGGNNGGYWDPWNPNPWYPYGKANKALKPQKRFVCVTVMSQGKNRTEKLVHRRGCAEIEGYATGVCVKEQATLVEGGLASCRVCGHSLCNE</sequence>
<feature type="signal peptide" evidence="1">
    <location>
        <begin position="1"/>
        <end position="20"/>
    </location>
</feature>
<dbReference type="EnsemblMetazoa" id="ENSAATROPT008809">
    <property type="protein sequence ID" value="ENSAATROPP007947"/>
    <property type="gene ID" value="ENSAATROPG007178"/>
</dbReference>
<protein>
    <submittedName>
        <fullName evidence="2">Uncharacterized protein</fullName>
    </submittedName>
</protein>
<dbReference type="Proteomes" id="UP000075880">
    <property type="component" value="Unassembled WGS sequence"/>
</dbReference>
<organism evidence="2 3">
    <name type="scientific">Anopheles atroparvus</name>
    <name type="common">European mosquito</name>
    <dbReference type="NCBI Taxonomy" id="41427"/>
    <lineage>
        <taxon>Eukaryota</taxon>
        <taxon>Metazoa</taxon>
        <taxon>Ecdysozoa</taxon>
        <taxon>Arthropoda</taxon>
        <taxon>Hexapoda</taxon>
        <taxon>Insecta</taxon>
        <taxon>Pterygota</taxon>
        <taxon>Neoptera</taxon>
        <taxon>Endopterygota</taxon>
        <taxon>Diptera</taxon>
        <taxon>Nematocera</taxon>
        <taxon>Culicoidea</taxon>
        <taxon>Culicidae</taxon>
        <taxon>Anophelinae</taxon>
        <taxon>Anopheles</taxon>
    </lineage>
</organism>
<proteinExistence type="predicted"/>
<feature type="chain" id="PRO_5042556800" evidence="1">
    <location>
        <begin position="21"/>
        <end position="269"/>
    </location>
</feature>
<name>A0AAG5D9G4_ANOAO</name>
<evidence type="ECO:0000256" key="1">
    <source>
        <dbReference type="SAM" id="SignalP"/>
    </source>
</evidence>